<reference evidence="2 3" key="1">
    <citation type="submission" date="2019-04" db="EMBL/GenBank/DDBJ databases">
        <authorList>
            <consortium name="DOE Joint Genome Institute"/>
            <person name="Mondo S."/>
            <person name="Kjaerbolling I."/>
            <person name="Vesth T."/>
            <person name="Frisvad J.C."/>
            <person name="Nybo J.L."/>
            <person name="Theobald S."/>
            <person name="Kildgaard S."/>
            <person name="Isbrandt T."/>
            <person name="Kuo A."/>
            <person name="Sato A."/>
            <person name="Lyhne E.K."/>
            <person name="Kogle M.E."/>
            <person name="Wiebenga A."/>
            <person name="Kun R.S."/>
            <person name="Lubbers R.J."/>
            <person name="Makela M.R."/>
            <person name="Barry K."/>
            <person name="Chovatia M."/>
            <person name="Clum A."/>
            <person name="Daum C."/>
            <person name="Haridas S."/>
            <person name="He G."/>
            <person name="LaButti K."/>
            <person name="Lipzen A."/>
            <person name="Riley R."/>
            <person name="Salamov A."/>
            <person name="Simmons B.A."/>
            <person name="Magnuson J.K."/>
            <person name="Henrissat B."/>
            <person name="Mortensen U.H."/>
            <person name="Larsen T.O."/>
            <person name="Devries R.P."/>
            <person name="Grigoriev I.V."/>
            <person name="Machida M."/>
            <person name="Baker S.E."/>
            <person name="Andersen M.R."/>
            <person name="Cantor M.N."/>
            <person name="Hua S.X."/>
        </authorList>
    </citation>
    <scope>NUCLEOTIDE SEQUENCE [LARGE SCALE GENOMIC DNA]</scope>
    <source>
        <strain evidence="2 3">CBS 117616</strain>
    </source>
</reference>
<feature type="domain" description="Methyltransferase" evidence="1">
    <location>
        <begin position="38"/>
        <end position="90"/>
    </location>
</feature>
<dbReference type="Pfam" id="PF13847">
    <property type="entry name" value="Methyltransf_31"/>
    <property type="match status" value="1"/>
</dbReference>
<protein>
    <recommendedName>
        <fullName evidence="1">Methyltransferase domain-containing protein</fullName>
    </recommendedName>
</protein>
<keyword evidence="3" id="KW-1185">Reference proteome</keyword>
<accession>A0ABQ6WIH8</accession>
<dbReference type="InterPro" id="IPR025714">
    <property type="entry name" value="Methyltranfer_dom"/>
</dbReference>
<organism evidence="2 3">
    <name type="scientific">Aspergillus pseudocaelatus</name>
    <dbReference type="NCBI Taxonomy" id="1825620"/>
    <lineage>
        <taxon>Eukaryota</taxon>
        <taxon>Fungi</taxon>
        <taxon>Dikarya</taxon>
        <taxon>Ascomycota</taxon>
        <taxon>Pezizomycotina</taxon>
        <taxon>Eurotiomycetes</taxon>
        <taxon>Eurotiomycetidae</taxon>
        <taxon>Eurotiales</taxon>
        <taxon>Aspergillaceae</taxon>
        <taxon>Aspergillus</taxon>
        <taxon>Aspergillus subgen. Circumdati</taxon>
    </lineage>
</organism>
<dbReference type="CDD" id="cd02440">
    <property type="entry name" value="AdoMet_MTases"/>
    <property type="match status" value="1"/>
</dbReference>
<evidence type="ECO:0000313" key="2">
    <source>
        <dbReference type="EMBL" id="KAE8416403.1"/>
    </source>
</evidence>
<gene>
    <name evidence="2" type="ORF">BDV36DRAFT_284544</name>
</gene>
<sequence length="267" mass="29871">METILSSFLHDSTSALKTQIFIPRFIHRLRMAEAWGISSGERILDIGCGQGDSSLILAHLVGPNGRITGIDSVQPEYGTPFAVQQSQEYTKRSSLGSSLTFLRTDAPSFVHGLDCPASEVFDAAVLCHSLWYFPESPDHIPCVYWCECSYKPSLDRLDQESTLKAAQLAGFLLKKHGSITPESTILEGHYEVQYVAEEKFTRVVREEGLPETQQDEILAWVTRVRKSKEELKLAGLRERRYNTVNFGNELPDTQLALSFPIPLPPGK</sequence>
<name>A0ABQ6WIH8_9EURO</name>
<proteinExistence type="predicted"/>
<dbReference type="Proteomes" id="UP000325395">
    <property type="component" value="Unassembled WGS sequence"/>
</dbReference>
<evidence type="ECO:0000313" key="3">
    <source>
        <dbReference type="Proteomes" id="UP000325395"/>
    </source>
</evidence>
<dbReference type="EMBL" id="ML735752">
    <property type="protein sequence ID" value="KAE8416403.1"/>
    <property type="molecule type" value="Genomic_DNA"/>
</dbReference>
<dbReference type="Gene3D" id="3.40.50.150">
    <property type="entry name" value="Vaccinia Virus protein VP39"/>
    <property type="match status" value="1"/>
</dbReference>
<dbReference type="InterPro" id="IPR029063">
    <property type="entry name" value="SAM-dependent_MTases_sf"/>
</dbReference>
<dbReference type="SUPFAM" id="SSF53335">
    <property type="entry name" value="S-adenosyl-L-methionine-dependent methyltransferases"/>
    <property type="match status" value="1"/>
</dbReference>
<evidence type="ECO:0000259" key="1">
    <source>
        <dbReference type="Pfam" id="PF13847"/>
    </source>
</evidence>